<sequence>MRLKTYEVDYSNESDLFAYSFNNDSGETYITFPARNGTIPFMLTLDHLGTFQSLIWRDQDSNDNMMQYTCLPGFKPMYPQDWFIRCVKKRKVGGGVCGKGDGEGFLKLEGLKVPDARFSRVYGNVSLKECEKQCLKNCNVLAQTFIKSEEDA</sequence>
<dbReference type="InterPro" id="IPR003609">
    <property type="entry name" value="Pan_app"/>
</dbReference>
<name>A0AA39VF48_ACESA</name>
<dbReference type="AlphaFoldDB" id="A0AA39VF48"/>
<keyword evidence="3" id="KW-1185">Reference proteome</keyword>
<evidence type="ECO:0000313" key="3">
    <source>
        <dbReference type="Proteomes" id="UP001168877"/>
    </source>
</evidence>
<reference evidence="2" key="2">
    <citation type="submission" date="2023-06" db="EMBL/GenBank/DDBJ databases">
        <authorList>
            <person name="Swenson N.G."/>
            <person name="Wegrzyn J.L."/>
            <person name="Mcevoy S.L."/>
        </authorList>
    </citation>
    <scope>NUCLEOTIDE SEQUENCE</scope>
    <source>
        <strain evidence="2">NS2018</strain>
        <tissue evidence="2">Leaf</tissue>
    </source>
</reference>
<accession>A0AA39VF48</accession>
<organism evidence="2 3">
    <name type="scientific">Acer saccharum</name>
    <name type="common">Sugar maple</name>
    <dbReference type="NCBI Taxonomy" id="4024"/>
    <lineage>
        <taxon>Eukaryota</taxon>
        <taxon>Viridiplantae</taxon>
        <taxon>Streptophyta</taxon>
        <taxon>Embryophyta</taxon>
        <taxon>Tracheophyta</taxon>
        <taxon>Spermatophyta</taxon>
        <taxon>Magnoliopsida</taxon>
        <taxon>eudicotyledons</taxon>
        <taxon>Gunneridae</taxon>
        <taxon>Pentapetalae</taxon>
        <taxon>rosids</taxon>
        <taxon>malvids</taxon>
        <taxon>Sapindales</taxon>
        <taxon>Sapindaceae</taxon>
        <taxon>Hippocastanoideae</taxon>
        <taxon>Acereae</taxon>
        <taxon>Acer</taxon>
    </lineage>
</organism>
<comment type="caution">
    <text evidence="2">The sequence shown here is derived from an EMBL/GenBank/DDBJ whole genome shotgun (WGS) entry which is preliminary data.</text>
</comment>
<gene>
    <name evidence="2" type="ORF">LWI29_002677</name>
</gene>
<dbReference type="PANTHER" id="PTHR32444:SF63">
    <property type="entry name" value="G-TYPE LECTIN S-RECEPTOR-LIKE SERINE_THREONINE-PROTEIN KINASE RKS1"/>
    <property type="match status" value="1"/>
</dbReference>
<dbReference type="Proteomes" id="UP001168877">
    <property type="component" value="Unassembled WGS sequence"/>
</dbReference>
<dbReference type="PROSITE" id="PS50948">
    <property type="entry name" value="PAN"/>
    <property type="match status" value="1"/>
</dbReference>
<dbReference type="PANTHER" id="PTHR32444">
    <property type="entry name" value="BULB-TYPE LECTIN DOMAIN-CONTAINING PROTEIN"/>
    <property type="match status" value="1"/>
</dbReference>
<proteinExistence type="predicted"/>
<protein>
    <recommendedName>
        <fullName evidence="1">Apple domain-containing protein</fullName>
    </recommendedName>
</protein>
<feature type="domain" description="Apple" evidence="1">
    <location>
        <begin position="97"/>
        <end position="152"/>
    </location>
</feature>
<reference evidence="2" key="1">
    <citation type="journal article" date="2022" name="Plant J.">
        <title>Strategies of tolerance reflected in two North American maple genomes.</title>
        <authorList>
            <person name="McEvoy S.L."/>
            <person name="Sezen U.U."/>
            <person name="Trouern-Trend A."/>
            <person name="McMahon S.M."/>
            <person name="Schaberg P.G."/>
            <person name="Yang J."/>
            <person name="Wegrzyn J.L."/>
            <person name="Swenson N.G."/>
        </authorList>
    </citation>
    <scope>NUCLEOTIDE SEQUENCE</scope>
    <source>
        <strain evidence="2">NS2018</strain>
    </source>
</reference>
<dbReference type="Pfam" id="PF08276">
    <property type="entry name" value="PAN_2"/>
    <property type="match status" value="1"/>
</dbReference>
<evidence type="ECO:0000313" key="2">
    <source>
        <dbReference type="EMBL" id="KAK0577945.1"/>
    </source>
</evidence>
<evidence type="ECO:0000259" key="1">
    <source>
        <dbReference type="PROSITE" id="PS50948"/>
    </source>
</evidence>
<dbReference type="EMBL" id="JAUESC010000385">
    <property type="protein sequence ID" value="KAK0577945.1"/>
    <property type="molecule type" value="Genomic_DNA"/>
</dbReference>